<dbReference type="InterPro" id="IPR009000">
    <property type="entry name" value="Transl_B-barrel_sf"/>
</dbReference>
<evidence type="ECO:0000313" key="8">
    <source>
        <dbReference type="Proteomes" id="UP000053766"/>
    </source>
</evidence>
<sequence>MDRAQRAIKFRSEREMMIKAEKDWKAIEDRREEERQQYLANRQKLLDKGFRYGSTLRRIVHKEKRFEKDVDDGSPKLLILLRCDVEGTLEAILNVTTSYDSKKCVFQIVDFGIGPPTNMDVDIAKDTGAVIYLFNVQPSVAIRNQAEQDGVRIEYFNVIYRLVEALKNELSQRLPMLTEMELVGEGHVLKPIAGVLVDWGFFDRDCIFKFTRGEHVVYEGTIVSMKQQADIVSSAKTNTEVGIAVEDKSIRFKEDDTVKVYNKRLVPQTIDWHPLEI</sequence>
<proteinExistence type="inferred from homology"/>
<keyword evidence="2" id="KW-0396">Initiation factor</keyword>
<dbReference type="EMBL" id="KN716795">
    <property type="protein sequence ID" value="KJH41575.1"/>
    <property type="molecule type" value="Genomic_DNA"/>
</dbReference>
<keyword evidence="5" id="KW-0342">GTP-binding</keyword>
<evidence type="ECO:0000313" key="7">
    <source>
        <dbReference type="EMBL" id="KJH41575.1"/>
    </source>
</evidence>
<evidence type="ECO:0000256" key="5">
    <source>
        <dbReference type="ARBA" id="ARBA00023134"/>
    </source>
</evidence>
<gene>
    <name evidence="7" type="ORF">DICVIV_12452</name>
</gene>
<dbReference type="AlphaFoldDB" id="A0A0D8XAE6"/>
<reference evidence="7 8" key="1">
    <citation type="submission" date="2013-11" db="EMBL/GenBank/DDBJ databases">
        <title>Draft genome of the bovine lungworm Dictyocaulus viviparus.</title>
        <authorList>
            <person name="Mitreva M."/>
        </authorList>
    </citation>
    <scope>NUCLEOTIDE SEQUENCE [LARGE SCALE GENOMIC DNA]</scope>
    <source>
        <strain evidence="7 8">HannoverDv2000</strain>
    </source>
</reference>
<dbReference type="PANTHER" id="PTHR43381:SF20">
    <property type="entry name" value="TRANSLATION INITIATION FACTOR IF-2, MITOCHONDRIAL"/>
    <property type="match status" value="1"/>
</dbReference>
<accession>A0A0D8XAE6</accession>
<keyword evidence="3" id="KW-0547">Nucleotide-binding</keyword>
<dbReference type="GO" id="GO:0005525">
    <property type="term" value="F:GTP binding"/>
    <property type="evidence" value="ECO:0007669"/>
    <property type="project" value="UniProtKB-KW"/>
</dbReference>
<keyword evidence="8" id="KW-1185">Reference proteome</keyword>
<dbReference type="Pfam" id="PF11987">
    <property type="entry name" value="IF-2"/>
    <property type="match status" value="1"/>
</dbReference>
<evidence type="ECO:0000256" key="4">
    <source>
        <dbReference type="ARBA" id="ARBA00022917"/>
    </source>
</evidence>
<dbReference type="SUPFAM" id="SSF50447">
    <property type="entry name" value="Translation proteins"/>
    <property type="match status" value="1"/>
</dbReference>
<reference evidence="8" key="2">
    <citation type="journal article" date="2016" name="Sci. Rep.">
        <title>Dictyocaulus viviparus genome, variome and transcriptome elucidate lungworm biology and support future intervention.</title>
        <authorList>
            <person name="McNulty S.N."/>
            <person name="Strube C."/>
            <person name="Rosa B.A."/>
            <person name="Martin J.C."/>
            <person name="Tyagi R."/>
            <person name="Choi Y.J."/>
            <person name="Wang Q."/>
            <person name="Hallsworth Pepin K."/>
            <person name="Zhang X."/>
            <person name="Ozersky P."/>
            <person name="Wilson R.K."/>
            <person name="Sternberg P.W."/>
            <person name="Gasser R.B."/>
            <person name="Mitreva M."/>
        </authorList>
    </citation>
    <scope>NUCLEOTIDE SEQUENCE [LARGE SCALE GENOMIC DNA]</scope>
    <source>
        <strain evidence="8">HannoverDv2000</strain>
    </source>
</reference>
<dbReference type="Proteomes" id="UP000053766">
    <property type="component" value="Unassembled WGS sequence"/>
</dbReference>
<dbReference type="Gene3D" id="2.40.30.10">
    <property type="entry name" value="Translation factors"/>
    <property type="match status" value="1"/>
</dbReference>
<dbReference type="GO" id="GO:0005737">
    <property type="term" value="C:cytoplasm"/>
    <property type="evidence" value="ECO:0007669"/>
    <property type="project" value="TreeGrafter"/>
</dbReference>
<evidence type="ECO:0000259" key="6">
    <source>
        <dbReference type="Pfam" id="PF11987"/>
    </source>
</evidence>
<name>A0A0D8XAE6_DICVI</name>
<dbReference type="STRING" id="29172.A0A0D8XAE6"/>
<dbReference type="InterPro" id="IPR036925">
    <property type="entry name" value="TIF_IF2_dom3_sf"/>
</dbReference>
<keyword evidence="4" id="KW-0648">Protein biosynthesis</keyword>
<comment type="similarity">
    <text evidence="1">Belongs to the TRAFAC class translation factor GTPase superfamily. Classic translation factor GTPase family. IF-2 subfamily.</text>
</comment>
<feature type="domain" description="Translation initiation factor IF- 2" evidence="6">
    <location>
        <begin position="66"/>
        <end position="167"/>
    </location>
</feature>
<protein>
    <recommendedName>
        <fullName evidence="6">Translation initiation factor IF- 2 domain-containing protein</fullName>
    </recommendedName>
</protein>
<dbReference type="PANTHER" id="PTHR43381">
    <property type="entry name" value="TRANSLATION INITIATION FACTOR IF-2-RELATED"/>
    <property type="match status" value="1"/>
</dbReference>
<dbReference type="SUPFAM" id="SSF52156">
    <property type="entry name" value="Initiation factor IF2/eIF5b, domain 3"/>
    <property type="match status" value="1"/>
</dbReference>
<dbReference type="OrthoDB" id="361630at2759"/>
<evidence type="ECO:0000256" key="1">
    <source>
        <dbReference type="ARBA" id="ARBA00007733"/>
    </source>
</evidence>
<evidence type="ECO:0000256" key="2">
    <source>
        <dbReference type="ARBA" id="ARBA00022540"/>
    </source>
</evidence>
<dbReference type="GO" id="GO:0003743">
    <property type="term" value="F:translation initiation factor activity"/>
    <property type="evidence" value="ECO:0007669"/>
    <property type="project" value="UniProtKB-KW"/>
</dbReference>
<dbReference type="FunFam" id="3.40.50.10050:FF:000001">
    <property type="entry name" value="Translation initiation factor IF-2"/>
    <property type="match status" value="1"/>
</dbReference>
<evidence type="ECO:0000256" key="3">
    <source>
        <dbReference type="ARBA" id="ARBA00022741"/>
    </source>
</evidence>
<dbReference type="InterPro" id="IPR015760">
    <property type="entry name" value="TIF_IF2"/>
</dbReference>
<dbReference type="Gene3D" id="3.40.50.10050">
    <property type="entry name" value="Translation initiation factor IF- 2, domain 3"/>
    <property type="match status" value="1"/>
</dbReference>
<dbReference type="InterPro" id="IPR023115">
    <property type="entry name" value="TIF_IF2_dom3"/>
</dbReference>
<organism evidence="7 8">
    <name type="scientific">Dictyocaulus viviparus</name>
    <name type="common">Bovine lungworm</name>
    <dbReference type="NCBI Taxonomy" id="29172"/>
    <lineage>
        <taxon>Eukaryota</taxon>
        <taxon>Metazoa</taxon>
        <taxon>Ecdysozoa</taxon>
        <taxon>Nematoda</taxon>
        <taxon>Chromadorea</taxon>
        <taxon>Rhabditida</taxon>
        <taxon>Rhabditina</taxon>
        <taxon>Rhabditomorpha</taxon>
        <taxon>Strongyloidea</taxon>
        <taxon>Metastrongylidae</taxon>
        <taxon>Dictyocaulus</taxon>
    </lineage>
</organism>